<dbReference type="RefSeq" id="WP_173113013.1">
    <property type="nucleotide sequence ID" value="NZ_AP022829.1"/>
</dbReference>
<reference evidence="3" key="1">
    <citation type="journal article" date="2020" name="Microbiol. Resour. Announc.">
        <title>Complete Genome Sequence of Adlercreutzia sp. Strain 8CFCBH1, a Potent Producer of Equol, Isolated from Healthy Japanese Feces.</title>
        <authorList>
            <person name="Ogata Y."/>
            <person name="Sakamoto M."/>
            <person name="Ohkuma M."/>
            <person name="Hattori M."/>
            <person name="Suda W."/>
        </authorList>
    </citation>
    <scope>NUCLEOTIDE SEQUENCE [LARGE SCALE GENOMIC DNA]</scope>
    <source>
        <strain evidence="3">8CFCBH1</strain>
    </source>
</reference>
<name>A0A6F8SKI3_9ACTN</name>
<evidence type="ECO:0000256" key="1">
    <source>
        <dbReference type="SAM" id="MobiDB-lite"/>
    </source>
</evidence>
<sequence>MIETGVRGRLRPRYEMKGGDNMDMLAARSFRVLLAVALAANCCLPCYTLAYADESDDRGRYEQLREDQPERSGDGQADQGPDFQGVLRHEAPEEASPGSELSHAAGAGRIRPSGHVLVEASYSLADTLIRFSSVRAYADESQEVENVSQEEQEEIAGDAGGFEFSSGVVESDADAADGGAAAEGHGNDLGASEEAGEDSSGLDGGLDANGNFFERVLTSLDDITYLLGELADYQRQNGSGVSPHVLTDDYLYAIKANTSDTNTKLNSVITYINDLEAYTTRIRDYTLNSLNELADINKKTSVLRGSSSESGRVNWTLNGNVWNTNSTGLAWLLSYILMDVSSINAYTAQINQKSAYMESLYSLVGKQWGVGFGGTIVSYNNSPYRFLQNLNDRTYFMRGSSSESGYIGVRLNQPHPSRR</sequence>
<feature type="compositionally biased region" description="Basic and acidic residues" evidence="1">
    <location>
        <begin position="57"/>
        <end position="73"/>
    </location>
</feature>
<dbReference type="EMBL" id="AP022829">
    <property type="protein sequence ID" value="BCA88679.1"/>
    <property type="molecule type" value="Genomic_DNA"/>
</dbReference>
<organism evidence="2 3">
    <name type="scientific">Adlercreutzia hattorii</name>
    <dbReference type="NCBI Taxonomy" id="2707299"/>
    <lineage>
        <taxon>Bacteria</taxon>
        <taxon>Bacillati</taxon>
        <taxon>Actinomycetota</taxon>
        <taxon>Coriobacteriia</taxon>
        <taxon>Eggerthellales</taxon>
        <taxon>Eggerthellaceae</taxon>
        <taxon>Adlercreutzia</taxon>
    </lineage>
</organism>
<gene>
    <name evidence="2" type="ORF">ADCFC_11770</name>
</gene>
<dbReference type="AlphaFoldDB" id="A0A6F8SKI3"/>
<protein>
    <submittedName>
        <fullName evidence="2">Uncharacterized protein</fullName>
    </submittedName>
</protein>
<dbReference type="KEGG" id="ahat:ADCFC_12980"/>
<keyword evidence="3" id="KW-1185">Reference proteome</keyword>
<feature type="region of interest" description="Disordered" evidence="1">
    <location>
        <begin position="175"/>
        <end position="203"/>
    </location>
</feature>
<reference evidence="3" key="2">
    <citation type="submission" date="2020-03" db="EMBL/GenBank/DDBJ databases">
        <title>Complete Genome Sequence of Adlercreutzia sp. strain 8CFCBH1 Producing Equol, Isolated from Healthy Japanese Feces.</title>
        <authorList>
            <person name="Ogata Y."/>
            <person name="Sakamoto M."/>
            <person name="Ohkuma M."/>
            <person name="Hattori M."/>
            <person name="Suda W."/>
        </authorList>
    </citation>
    <scope>NUCLEOTIDE SEQUENCE [LARGE SCALE GENOMIC DNA]</scope>
    <source>
        <strain evidence="3">8CFCBH1</strain>
    </source>
</reference>
<proteinExistence type="predicted"/>
<evidence type="ECO:0000313" key="2">
    <source>
        <dbReference type="EMBL" id="BCA88679.1"/>
    </source>
</evidence>
<evidence type="ECO:0000313" key="3">
    <source>
        <dbReference type="Proteomes" id="UP000501727"/>
    </source>
</evidence>
<feature type="region of interest" description="Disordered" evidence="1">
    <location>
        <begin position="57"/>
        <end position="83"/>
    </location>
</feature>
<accession>A0A6F8SKI3</accession>
<dbReference type="Proteomes" id="UP000501727">
    <property type="component" value="Chromosome"/>
</dbReference>